<protein>
    <submittedName>
        <fullName evidence="3">F-box/FBD/LRR-repeat protein At2g26030-like</fullName>
    </submittedName>
</protein>
<dbReference type="PANTHER" id="PTHR32212:SF234">
    <property type="entry name" value="F-BOX_LRR-REPEAT PROTEIN 13-LIKE"/>
    <property type="match status" value="1"/>
</dbReference>
<reference evidence="2" key="1">
    <citation type="journal article" date="2014" name="Nat. Commun.">
        <title>The emerging biofuel crop Camelina sativa retains a highly undifferentiated hexaploid genome structure.</title>
        <authorList>
            <person name="Kagale S."/>
            <person name="Koh C."/>
            <person name="Nixon J."/>
            <person name="Bollina V."/>
            <person name="Clarke W.E."/>
            <person name="Tuteja R."/>
            <person name="Spillane C."/>
            <person name="Robinson S.J."/>
            <person name="Links M.G."/>
            <person name="Clarke C."/>
            <person name="Higgins E.E."/>
            <person name="Huebert T."/>
            <person name="Sharpe A.G."/>
            <person name="Parkin I.A."/>
        </authorList>
    </citation>
    <scope>NUCLEOTIDE SEQUENCE [LARGE SCALE GENOMIC DNA]</scope>
    <source>
        <strain evidence="2">cv. DH55</strain>
    </source>
</reference>
<proteinExistence type="predicted"/>
<dbReference type="InterPro" id="IPR055411">
    <property type="entry name" value="LRR_FXL15/At3g58940/PEG3-like"/>
</dbReference>
<dbReference type="CDD" id="cd22160">
    <property type="entry name" value="F-box_AtFBL13-like"/>
    <property type="match status" value="1"/>
</dbReference>
<dbReference type="PROSITE" id="PS50181">
    <property type="entry name" value="FBOX"/>
    <property type="match status" value="1"/>
</dbReference>
<dbReference type="InterPro" id="IPR053781">
    <property type="entry name" value="F-box_AtFBL13-like"/>
</dbReference>
<keyword evidence="2" id="KW-1185">Reference proteome</keyword>
<dbReference type="PANTHER" id="PTHR32212">
    <property type="entry name" value="CYCLIN-LIKE F-BOX"/>
    <property type="match status" value="1"/>
</dbReference>
<reference evidence="3" key="2">
    <citation type="submission" date="2025-08" db="UniProtKB">
        <authorList>
            <consortium name="RefSeq"/>
        </authorList>
    </citation>
    <scope>IDENTIFICATION</scope>
    <source>
        <tissue evidence="3">Leaf</tissue>
    </source>
</reference>
<sequence length="173" mass="19163">MSSDRISNLPDSLLTHILSFLATNDSVRASVLSKRFELLWLSVPGSNCFPMTTLPMANPLRELSATSTLTWTSTTTTAHEFKSSSRDYLTDKIYNSDTLVSLKLANVGLSDLNPAVGVSLPCLKILNLADVSYDDEDPLFMEKLISGCPVLEEFALALPYDHHERQKSVVTYF</sequence>
<dbReference type="InterPro" id="IPR036047">
    <property type="entry name" value="F-box-like_dom_sf"/>
</dbReference>
<dbReference type="SUPFAM" id="SSF52047">
    <property type="entry name" value="RNI-like"/>
    <property type="match status" value="1"/>
</dbReference>
<evidence type="ECO:0000259" key="1">
    <source>
        <dbReference type="PROSITE" id="PS50181"/>
    </source>
</evidence>
<dbReference type="SUPFAM" id="SSF81383">
    <property type="entry name" value="F-box domain"/>
    <property type="match status" value="1"/>
</dbReference>
<dbReference type="InterPro" id="IPR001810">
    <property type="entry name" value="F-box_dom"/>
</dbReference>
<organism evidence="2 3">
    <name type="scientific">Camelina sativa</name>
    <name type="common">False flax</name>
    <name type="synonym">Myagrum sativum</name>
    <dbReference type="NCBI Taxonomy" id="90675"/>
    <lineage>
        <taxon>Eukaryota</taxon>
        <taxon>Viridiplantae</taxon>
        <taxon>Streptophyta</taxon>
        <taxon>Embryophyta</taxon>
        <taxon>Tracheophyta</taxon>
        <taxon>Spermatophyta</taxon>
        <taxon>Magnoliopsida</taxon>
        <taxon>eudicotyledons</taxon>
        <taxon>Gunneridae</taxon>
        <taxon>Pentapetalae</taxon>
        <taxon>rosids</taxon>
        <taxon>malvids</taxon>
        <taxon>Brassicales</taxon>
        <taxon>Brassicaceae</taxon>
        <taxon>Camelineae</taxon>
        <taxon>Camelina</taxon>
    </lineage>
</organism>
<evidence type="ECO:0000313" key="2">
    <source>
        <dbReference type="Proteomes" id="UP000694864"/>
    </source>
</evidence>
<gene>
    <name evidence="3" type="primary">LOC109133351</name>
</gene>
<dbReference type="Proteomes" id="UP000694864">
    <property type="component" value="Chromosome 1"/>
</dbReference>
<feature type="domain" description="F-box" evidence="1">
    <location>
        <begin position="3"/>
        <end position="39"/>
    </location>
</feature>
<dbReference type="Pfam" id="PF24758">
    <property type="entry name" value="LRR_At5g56370"/>
    <property type="match status" value="1"/>
</dbReference>
<accession>A0ABM1RSE5</accession>
<dbReference type="RefSeq" id="XP_019101933.1">
    <property type="nucleotide sequence ID" value="XM_019246388.1"/>
</dbReference>
<dbReference type="GeneID" id="109133351"/>
<dbReference type="Pfam" id="PF00646">
    <property type="entry name" value="F-box"/>
    <property type="match status" value="1"/>
</dbReference>
<name>A0ABM1RSE5_CAMSA</name>
<evidence type="ECO:0000313" key="3">
    <source>
        <dbReference type="RefSeq" id="XP_019101933.1"/>
    </source>
</evidence>
<dbReference type="Gene3D" id="1.20.1280.50">
    <property type="match status" value="1"/>
</dbReference>